<gene>
    <name evidence="1" type="ORF">PAF17_18885</name>
</gene>
<dbReference type="RefSeq" id="WP_271890636.1">
    <property type="nucleotide sequence ID" value="NZ_JAQBIE010000041.1"/>
</dbReference>
<evidence type="ECO:0000313" key="2">
    <source>
        <dbReference type="Proteomes" id="UP001165641"/>
    </source>
</evidence>
<organism evidence="1 2">
    <name type="scientific">Paracoccus onchidii</name>
    <dbReference type="NCBI Taxonomy" id="3017813"/>
    <lineage>
        <taxon>Bacteria</taxon>
        <taxon>Pseudomonadati</taxon>
        <taxon>Pseudomonadota</taxon>
        <taxon>Alphaproteobacteria</taxon>
        <taxon>Rhodobacterales</taxon>
        <taxon>Paracoccaceae</taxon>
        <taxon>Paracoccus</taxon>
    </lineage>
</organism>
<accession>A0ABT4ZJK9</accession>
<reference evidence="1" key="1">
    <citation type="submission" date="2022-12" db="EMBL/GenBank/DDBJ databases">
        <title>Paracoccus onchidii sp. nov., isolated from a marine invertebrate from the South China Sea.</title>
        <authorList>
            <person name="Xu S."/>
            <person name="Liu Z."/>
            <person name="Xu Y."/>
        </authorList>
    </citation>
    <scope>NUCLEOTIDE SEQUENCE</scope>
    <source>
        <strain evidence="1">Z330</strain>
    </source>
</reference>
<proteinExistence type="predicted"/>
<dbReference type="EMBL" id="JAQBIE010000041">
    <property type="protein sequence ID" value="MDB6179540.1"/>
    <property type="molecule type" value="Genomic_DNA"/>
</dbReference>
<protein>
    <submittedName>
        <fullName evidence="1">Uncharacterized protein</fullName>
    </submittedName>
</protein>
<keyword evidence="2" id="KW-1185">Reference proteome</keyword>
<sequence length="159" mass="17032">MPYHEVTEPVCVCANCAEFVGEEALSQRTQLGGMAFDLQERDYLLEHAKLHGGEELEELVQRAFDAGFSFARNVGEYQAKRSVEPAALKAHSILAAASAGGLARAASTKAHREAVINEMARLIDEGKSASSAALIAANRGIGKSQAANQKAWQRHKPGT</sequence>
<evidence type="ECO:0000313" key="1">
    <source>
        <dbReference type="EMBL" id="MDB6179540.1"/>
    </source>
</evidence>
<name>A0ABT4ZJK9_9RHOB</name>
<dbReference type="Proteomes" id="UP001165641">
    <property type="component" value="Unassembled WGS sequence"/>
</dbReference>
<comment type="caution">
    <text evidence="1">The sequence shown here is derived from an EMBL/GenBank/DDBJ whole genome shotgun (WGS) entry which is preliminary data.</text>
</comment>